<evidence type="ECO:0000256" key="18">
    <source>
        <dbReference type="SAM" id="MobiDB-lite"/>
    </source>
</evidence>
<keyword evidence="8" id="KW-0479">Metal-binding</keyword>
<keyword evidence="13" id="KW-0238">DNA-binding</keyword>
<dbReference type="GO" id="GO:0046872">
    <property type="term" value="F:metal ion binding"/>
    <property type="evidence" value="ECO:0007669"/>
    <property type="project" value="UniProtKB-KW"/>
</dbReference>
<evidence type="ECO:0000256" key="7">
    <source>
        <dbReference type="ARBA" id="ARBA00022722"/>
    </source>
</evidence>
<dbReference type="GO" id="GO:0003724">
    <property type="term" value="F:RNA helicase activity"/>
    <property type="evidence" value="ECO:0007669"/>
    <property type="project" value="InterPro"/>
</dbReference>
<evidence type="ECO:0000256" key="10">
    <source>
        <dbReference type="ARBA" id="ARBA00022759"/>
    </source>
</evidence>
<dbReference type="GO" id="GO:0016787">
    <property type="term" value="F:hydrolase activity"/>
    <property type="evidence" value="ECO:0007669"/>
    <property type="project" value="UniProtKB-KW"/>
</dbReference>
<dbReference type="InterPro" id="IPR049912">
    <property type="entry name" value="CRESS_DNA_REP"/>
</dbReference>
<sequence>MSQSRLQMPQRSASPMSVSSGEGDVKDAGSDEEDPYRGEEPDRKFRFCSRSAFLTFPRCPVLPGDYFRYSSVPPERVKTAFGKQESHRDGTKHLHVWITFHKKVDTINPRFFDLSVEDAETGEIVRFHGNIRRTNRRKSGIRNAIGAYEYLCKYDGVLPVDIIGTTNLYPTSRNFRKEHGDRTQWLNFLAVRAMPLPEYPIPLPNGTSIAQPDASNKQRHLWIYGPPNAGKTLWLEENVLKYQNYRISGTLYPFDNYDGQQIIIYDDIPPSAGHLLSICNSSKYPRPVPGQTRYGVRYVPGNLIPLVIVCSNHDISTFFHDEADVTKDAIRSRFIEVELVQDD</sequence>
<dbReference type="GO" id="GO:0000166">
    <property type="term" value="F:nucleotide binding"/>
    <property type="evidence" value="ECO:0007669"/>
    <property type="project" value="UniProtKB-KW"/>
</dbReference>
<protein>
    <recommendedName>
        <fullName evidence="15">ATP-dependent helicase Rep</fullName>
    </recommendedName>
    <alternativeName>
        <fullName evidence="16">RepP</fullName>
    </alternativeName>
</protein>
<evidence type="ECO:0000256" key="8">
    <source>
        <dbReference type="ARBA" id="ARBA00022723"/>
    </source>
</evidence>
<dbReference type="EMBL" id="KY487915">
    <property type="protein sequence ID" value="AUM61898.1"/>
    <property type="molecule type" value="Genomic_DNA"/>
</dbReference>
<dbReference type="Pfam" id="PF00910">
    <property type="entry name" value="RNA_helicase"/>
    <property type="match status" value="1"/>
</dbReference>
<keyword evidence="6" id="KW-0235">DNA replication</keyword>
<keyword evidence="10" id="KW-0255">Endonuclease</keyword>
<evidence type="ECO:0000259" key="19">
    <source>
        <dbReference type="PROSITE" id="PS52020"/>
    </source>
</evidence>
<evidence type="ECO:0000256" key="6">
    <source>
        <dbReference type="ARBA" id="ARBA00022705"/>
    </source>
</evidence>
<feature type="region of interest" description="Disordered" evidence="18">
    <location>
        <begin position="1"/>
        <end position="41"/>
    </location>
</feature>
<keyword evidence="5" id="KW-0548">Nucleotidyltransferase</keyword>
<evidence type="ECO:0000256" key="3">
    <source>
        <dbReference type="ARBA" id="ARBA00008545"/>
    </source>
</evidence>
<dbReference type="PRINTS" id="PR00228">
    <property type="entry name" value="GEMCOATCLVL1"/>
</dbReference>
<organism evidence="20">
    <name type="scientific">uncultured virus</name>
    <dbReference type="NCBI Taxonomy" id="340016"/>
    <lineage>
        <taxon>Viruses</taxon>
        <taxon>environmental samples</taxon>
    </lineage>
</organism>
<keyword evidence="9" id="KW-0547">Nucleotide-binding</keyword>
<gene>
    <name evidence="20" type="primary">Rep</name>
</gene>
<evidence type="ECO:0000256" key="9">
    <source>
        <dbReference type="ARBA" id="ARBA00022741"/>
    </source>
</evidence>
<comment type="cofactor">
    <cofactor evidence="1">
        <name>Mn(2+)</name>
        <dbReference type="ChEBI" id="CHEBI:29035"/>
    </cofactor>
</comment>
<dbReference type="GO" id="GO:0006260">
    <property type="term" value="P:DNA replication"/>
    <property type="evidence" value="ECO:0007669"/>
    <property type="project" value="UniProtKB-KW"/>
</dbReference>
<dbReference type="GO" id="GO:0005198">
    <property type="term" value="F:structural molecule activity"/>
    <property type="evidence" value="ECO:0007669"/>
    <property type="project" value="InterPro"/>
</dbReference>
<comment type="catalytic activity">
    <reaction evidence="17">
        <text>ATP + H2O = ADP + phosphate + H(+)</text>
        <dbReference type="Rhea" id="RHEA:13065"/>
        <dbReference type="ChEBI" id="CHEBI:15377"/>
        <dbReference type="ChEBI" id="CHEBI:15378"/>
        <dbReference type="ChEBI" id="CHEBI:30616"/>
        <dbReference type="ChEBI" id="CHEBI:43474"/>
        <dbReference type="ChEBI" id="CHEBI:456216"/>
    </reaction>
</comment>
<evidence type="ECO:0000256" key="1">
    <source>
        <dbReference type="ARBA" id="ARBA00001936"/>
    </source>
</evidence>
<evidence type="ECO:0000256" key="5">
    <source>
        <dbReference type="ARBA" id="ARBA00022695"/>
    </source>
</evidence>
<evidence type="ECO:0000256" key="14">
    <source>
        <dbReference type="ARBA" id="ARBA00023268"/>
    </source>
</evidence>
<feature type="compositionally biased region" description="Polar residues" evidence="18">
    <location>
        <begin position="1"/>
        <end position="20"/>
    </location>
</feature>
<proteinExistence type="inferred from homology"/>
<dbReference type="Gene3D" id="3.40.50.300">
    <property type="entry name" value="P-loop containing nucleotide triphosphate hydrolases"/>
    <property type="match status" value="1"/>
</dbReference>
<evidence type="ECO:0000256" key="17">
    <source>
        <dbReference type="ARBA" id="ARBA00049360"/>
    </source>
</evidence>
<dbReference type="GO" id="GO:0003723">
    <property type="term" value="F:RNA binding"/>
    <property type="evidence" value="ECO:0007669"/>
    <property type="project" value="InterPro"/>
</dbReference>
<evidence type="ECO:0000256" key="15">
    <source>
        <dbReference type="ARBA" id="ARBA00030754"/>
    </source>
</evidence>
<dbReference type="SUPFAM" id="SSF55464">
    <property type="entry name" value="Origin of replication-binding domain, RBD-like"/>
    <property type="match status" value="1"/>
</dbReference>
<keyword evidence="7" id="KW-0540">Nuclease</keyword>
<dbReference type="InterPro" id="IPR027417">
    <property type="entry name" value="P-loop_NTPase"/>
</dbReference>
<name>A0A2K9LSN9_9VIRU</name>
<dbReference type="InterPro" id="IPR001301">
    <property type="entry name" value="Gemini_AL1_CLV"/>
</dbReference>
<dbReference type="InterPro" id="IPR000605">
    <property type="entry name" value="Helicase_SF3_ssDNA/RNA_vir"/>
</dbReference>
<dbReference type="GO" id="GO:0042025">
    <property type="term" value="C:host cell nucleus"/>
    <property type="evidence" value="ECO:0007669"/>
    <property type="project" value="UniProtKB-SubCell"/>
</dbReference>
<comment type="similarity">
    <text evidence="3">Belongs to the nanoviruses/circoviruses replication-associated protein family.</text>
</comment>
<feature type="domain" description="CRESS-DNA virus Rep endonuclease" evidence="19">
    <location>
        <begin position="46"/>
        <end position="166"/>
    </location>
</feature>
<evidence type="ECO:0000256" key="4">
    <source>
        <dbReference type="ARBA" id="ARBA00022679"/>
    </source>
</evidence>
<dbReference type="Gene3D" id="3.40.1310.20">
    <property type="match status" value="1"/>
</dbReference>
<evidence type="ECO:0000256" key="11">
    <source>
        <dbReference type="ARBA" id="ARBA00022801"/>
    </source>
</evidence>
<dbReference type="GO" id="GO:0003677">
    <property type="term" value="F:DNA binding"/>
    <property type="evidence" value="ECO:0007669"/>
    <property type="project" value="UniProtKB-KW"/>
</dbReference>
<evidence type="ECO:0000313" key="20">
    <source>
        <dbReference type="EMBL" id="AUM61898.1"/>
    </source>
</evidence>
<dbReference type="PROSITE" id="PS52020">
    <property type="entry name" value="CRESS_DNA_REP"/>
    <property type="match status" value="1"/>
</dbReference>
<feature type="compositionally biased region" description="Basic and acidic residues" evidence="18">
    <location>
        <begin position="23"/>
        <end position="41"/>
    </location>
</feature>
<keyword evidence="4" id="KW-0808">Transferase</keyword>
<evidence type="ECO:0000256" key="12">
    <source>
        <dbReference type="ARBA" id="ARBA00023124"/>
    </source>
</evidence>
<reference evidence="20" key="1">
    <citation type="submission" date="2017-01" db="EMBL/GenBank/DDBJ databases">
        <title>High-throughput sequencing uncovers low homogeneity in the biogeography of single-stranded DNA viruses.</title>
        <authorList>
            <person name="Pearson V.M."/>
            <person name="Rokyta D.R."/>
        </authorList>
    </citation>
    <scope>NUCLEOTIDE SEQUENCE</scope>
</reference>
<comment type="subcellular location">
    <subcellularLocation>
        <location evidence="2">Host nucleus</location>
    </subcellularLocation>
</comment>
<accession>A0A2K9LSN9</accession>
<dbReference type="Pfam" id="PF00799">
    <property type="entry name" value="Gemini_AL1"/>
    <property type="match status" value="1"/>
</dbReference>
<dbReference type="GO" id="GO:0004519">
    <property type="term" value="F:endonuclease activity"/>
    <property type="evidence" value="ECO:0007669"/>
    <property type="project" value="UniProtKB-KW"/>
</dbReference>
<keyword evidence="12" id="KW-0190">Covalent protein-DNA linkage</keyword>
<keyword evidence="11" id="KW-0378">Hydrolase</keyword>
<evidence type="ECO:0000256" key="2">
    <source>
        <dbReference type="ARBA" id="ARBA00004147"/>
    </source>
</evidence>
<dbReference type="SUPFAM" id="SSF52540">
    <property type="entry name" value="P-loop containing nucleoside triphosphate hydrolases"/>
    <property type="match status" value="1"/>
</dbReference>
<evidence type="ECO:0000256" key="16">
    <source>
        <dbReference type="ARBA" id="ARBA00032243"/>
    </source>
</evidence>
<evidence type="ECO:0000256" key="13">
    <source>
        <dbReference type="ARBA" id="ARBA00023125"/>
    </source>
</evidence>
<dbReference type="GO" id="GO:0016779">
    <property type="term" value="F:nucleotidyltransferase activity"/>
    <property type="evidence" value="ECO:0007669"/>
    <property type="project" value="UniProtKB-KW"/>
</dbReference>
<keyword evidence="14" id="KW-0511">Multifunctional enzyme</keyword>